<dbReference type="Proteomes" id="UP000011519">
    <property type="component" value="Unassembled WGS sequence"/>
</dbReference>
<evidence type="ECO:0000256" key="1">
    <source>
        <dbReference type="SAM" id="Phobius"/>
    </source>
</evidence>
<evidence type="ECO:0000313" key="2">
    <source>
        <dbReference type="EMBL" id="ELY91042.1"/>
    </source>
</evidence>
<dbReference type="RefSeq" id="WP_006653233.1">
    <property type="nucleotide sequence ID" value="NZ_AOIM01000033.1"/>
</dbReference>
<organism evidence="2 3">
    <name type="scientific">Natrialba hulunbeirensis JCM 10989</name>
    <dbReference type="NCBI Taxonomy" id="1227493"/>
    <lineage>
        <taxon>Archaea</taxon>
        <taxon>Methanobacteriati</taxon>
        <taxon>Methanobacteriota</taxon>
        <taxon>Stenosarchaea group</taxon>
        <taxon>Halobacteria</taxon>
        <taxon>Halobacteriales</taxon>
        <taxon>Natrialbaceae</taxon>
        <taxon>Natrialba</taxon>
    </lineage>
</organism>
<gene>
    <name evidence="2" type="ORF">C483_10171</name>
</gene>
<dbReference type="AlphaFoldDB" id="L9ZZP1"/>
<name>L9ZZP1_9EURY</name>
<dbReference type="PATRIC" id="fig|1227493.4.peg.2024"/>
<feature type="transmembrane region" description="Helical" evidence="1">
    <location>
        <begin position="21"/>
        <end position="42"/>
    </location>
</feature>
<protein>
    <submittedName>
        <fullName evidence="2">Uncharacterized protein</fullName>
    </submittedName>
</protein>
<dbReference type="OrthoDB" id="200287at2157"/>
<dbReference type="EMBL" id="AOIM01000033">
    <property type="protein sequence ID" value="ELY91042.1"/>
    <property type="molecule type" value="Genomic_DNA"/>
</dbReference>
<keyword evidence="1" id="KW-0472">Membrane</keyword>
<keyword evidence="1" id="KW-1133">Transmembrane helix</keyword>
<reference evidence="2 3" key="1">
    <citation type="journal article" date="2014" name="PLoS Genet.">
        <title>Phylogenetically driven sequencing of extremely halophilic archaea reveals strategies for static and dynamic osmo-response.</title>
        <authorList>
            <person name="Becker E.A."/>
            <person name="Seitzer P.M."/>
            <person name="Tritt A."/>
            <person name="Larsen D."/>
            <person name="Krusor M."/>
            <person name="Yao A.I."/>
            <person name="Wu D."/>
            <person name="Madern D."/>
            <person name="Eisen J.A."/>
            <person name="Darling A.E."/>
            <person name="Facciotti M.T."/>
        </authorList>
    </citation>
    <scope>NUCLEOTIDE SEQUENCE [LARGE SCALE GENOMIC DNA]</scope>
    <source>
        <strain evidence="2 3">JCM 10989</strain>
    </source>
</reference>
<comment type="caution">
    <text evidence="2">The sequence shown here is derived from an EMBL/GenBank/DDBJ whole genome shotgun (WGS) entry which is preliminary data.</text>
</comment>
<accession>L9ZZP1</accession>
<proteinExistence type="predicted"/>
<feature type="transmembrane region" description="Helical" evidence="1">
    <location>
        <begin position="76"/>
        <end position="99"/>
    </location>
</feature>
<evidence type="ECO:0000313" key="3">
    <source>
        <dbReference type="Proteomes" id="UP000011519"/>
    </source>
</evidence>
<keyword evidence="3" id="KW-1185">Reference proteome</keyword>
<keyword evidence="1" id="KW-0812">Transmembrane</keyword>
<sequence length="104" mass="10395">MSTLDRLRTRIRELPISIPAVLELASVCICIGLFVGTFVALASGIPGAESGAAGAGGASGATGAGDTIGGSGGTELLWLGIIAVGAAFVVFWTALVPVVERVYY</sequence>